<gene>
    <name evidence="1" type="ORF">PXH69_33825</name>
</gene>
<accession>A0AAW6LUU2</accession>
<dbReference type="Proteomes" id="UP001217325">
    <property type="component" value="Unassembled WGS sequence"/>
</dbReference>
<organism evidence="1 2">
    <name type="scientific">Rhodococcus qingshengii</name>
    <dbReference type="NCBI Taxonomy" id="334542"/>
    <lineage>
        <taxon>Bacteria</taxon>
        <taxon>Bacillati</taxon>
        <taxon>Actinomycetota</taxon>
        <taxon>Actinomycetes</taxon>
        <taxon>Mycobacteriales</taxon>
        <taxon>Nocardiaceae</taxon>
        <taxon>Rhodococcus</taxon>
        <taxon>Rhodococcus erythropolis group</taxon>
    </lineage>
</organism>
<dbReference type="RefSeq" id="WP_275233098.1">
    <property type="nucleotide sequence ID" value="NZ_JARDXE010000039.1"/>
</dbReference>
<sequence length="81" mass="9333">MKVTEQHVAALKELIEPVDTDDVREKYRKGEFPRADAVEDLDVRYRWDLFHAVKGYSAFGDDHGYNSDHIDTALRSIVTPL</sequence>
<dbReference type="EMBL" id="JARDXE010000039">
    <property type="protein sequence ID" value="MDE8649946.1"/>
    <property type="molecule type" value="Genomic_DNA"/>
</dbReference>
<reference evidence="1" key="1">
    <citation type="submission" date="2023-02" db="EMBL/GenBank/DDBJ databases">
        <title>A novel hydrolase synthesized by Rhodococcus erythropolis HQ is responsible for the detoxification of Zearalenone.</title>
        <authorList>
            <person name="Hu J."/>
            <person name="Xu J."/>
        </authorList>
    </citation>
    <scope>NUCLEOTIDE SEQUENCE</scope>
    <source>
        <strain evidence="1">HQ</strain>
    </source>
</reference>
<proteinExistence type="predicted"/>
<protein>
    <submittedName>
        <fullName evidence="1">Uncharacterized protein</fullName>
    </submittedName>
</protein>
<evidence type="ECO:0000313" key="2">
    <source>
        <dbReference type="Proteomes" id="UP001217325"/>
    </source>
</evidence>
<comment type="caution">
    <text evidence="1">The sequence shown here is derived from an EMBL/GenBank/DDBJ whole genome shotgun (WGS) entry which is preliminary data.</text>
</comment>
<name>A0AAW6LUU2_RHOSG</name>
<evidence type="ECO:0000313" key="1">
    <source>
        <dbReference type="EMBL" id="MDE8649946.1"/>
    </source>
</evidence>
<dbReference type="AlphaFoldDB" id="A0AAW6LUU2"/>